<dbReference type="Gene3D" id="1.10.10.60">
    <property type="entry name" value="Homeodomain-like"/>
    <property type="match status" value="1"/>
</dbReference>
<dbReference type="PROSITE" id="PS50977">
    <property type="entry name" value="HTH_TETR_2"/>
    <property type="match status" value="1"/>
</dbReference>
<evidence type="ECO:0000259" key="6">
    <source>
        <dbReference type="PROSITE" id="PS50949"/>
    </source>
</evidence>
<dbReference type="InterPro" id="IPR050109">
    <property type="entry name" value="HTH-type_TetR-like_transc_reg"/>
</dbReference>
<dbReference type="SMART" id="SM00345">
    <property type="entry name" value="HTH_GNTR"/>
    <property type="match status" value="1"/>
</dbReference>
<dbReference type="CDD" id="cd07377">
    <property type="entry name" value="WHTH_GntR"/>
    <property type="match status" value="1"/>
</dbReference>
<keyword evidence="2 4" id="KW-0238">DNA-binding</keyword>
<name>A0ABW1F9E8_9ACTN</name>
<evidence type="ECO:0000256" key="5">
    <source>
        <dbReference type="SAM" id="MobiDB-lite"/>
    </source>
</evidence>
<keyword evidence="3" id="KW-0804">Transcription</keyword>
<dbReference type="SUPFAM" id="SSF48498">
    <property type="entry name" value="Tetracyclin repressor-like, C-terminal domain"/>
    <property type="match status" value="1"/>
</dbReference>
<keyword evidence="9" id="KW-1185">Reference proteome</keyword>
<dbReference type="SUPFAM" id="SSF46689">
    <property type="entry name" value="Homeodomain-like"/>
    <property type="match status" value="1"/>
</dbReference>
<dbReference type="InterPro" id="IPR000524">
    <property type="entry name" value="Tscrpt_reg_HTH_GntR"/>
</dbReference>
<dbReference type="Proteomes" id="UP001596067">
    <property type="component" value="Unassembled WGS sequence"/>
</dbReference>
<dbReference type="PRINTS" id="PR00455">
    <property type="entry name" value="HTHTETR"/>
</dbReference>
<dbReference type="EMBL" id="JBHSOD010000118">
    <property type="protein sequence ID" value="MFC5891052.1"/>
    <property type="molecule type" value="Genomic_DNA"/>
</dbReference>
<accession>A0ABW1F9E8</accession>
<feature type="domain" description="HTH tetR-type" evidence="7">
    <location>
        <begin position="105"/>
        <end position="165"/>
    </location>
</feature>
<dbReference type="InterPro" id="IPR004111">
    <property type="entry name" value="Repressor_TetR_C"/>
</dbReference>
<dbReference type="Pfam" id="PF00392">
    <property type="entry name" value="GntR"/>
    <property type="match status" value="1"/>
</dbReference>
<comment type="caution">
    <text evidence="8">The sequence shown here is derived from an EMBL/GenBank/DDBJ whole genome shotgun (WGS) entry which is preliminary data.</text>
</comment>
<dbReference type="InterPro" id="IPR001647">
    <property type="entry name" value="HTH_TetR"/>
</dbReference>
<dbReference type="PANTHER" id="PTHR30055:SF151">
    <property type="entry name" value="TRANSCRIPTIONAL REGULATORY PROTEIN"/>
    <property type="match status" value="1"/>
</dbReference>
<dbReference type="PANTHER" id="PTHR30055">
    <property type="entry name" value="HTH-TYPE TRANSCRIPTIONAL REGULATOR RUTR"/>
    <property type="match status" value="1"/>
</dbReference>
<feature type="domain" description="HTH gntR-type" evidence="6">
    <location>
        <begin position="6"/>
        <end position="74"/>
    </location>
</feature>
<dbReference type="Pfam" id="PF02909">
    <property type="entry name" value="TetR_C_1"/>
    <property type="match status" value="1"/>
</dbReference>
<protein>
    <submittedName>
        <fullName evidence="8">TetR/AcrR family transcriptional regulator C-terminal domain-containing protein</fullName>
    </submittedName>
</protein>
<dbReference type="RefSeq" id="WP_313765850.1">
    <property type="nucleotide sequence ID" value="NZ_BAAAVH010000012.1"/>
</dbReference>
<dbReference type="PROSITE" id="PS50949">
    <property type="entry name" value="HTH_GNTR"/>
    <property type="match status" value="1"/>
</dbReference>
<dbReference type="InterPro" id="IPR036388">
    <property type="entry name" value="WH-like_DNA-bd_sf"/>
</dbReference>
<sequence length="331" mass="35260">MAPETEPPFQRIAAELRRRIATGELAPGERVPSTRRIAQDWGVALATATKALTVLRLEGLVEALPRVGTVVAAPAGPTAGSPAAPAAPADGAPGQQHRSPAADGELNRERILRAALELADAEGLAALSMRAVAARLGVSAMSPYRYVTSKDELVLLTADLAFGEAAYPAEPPAGWRARLEVGARTLWSLFRRHPWLAQLSPVTRPLVLPNLMAHAEWALAALEGHGLDATTVLDTHVLLYSYIEGIAVNLEREAQAQATTGLTEQEWMDSRTPALGALIASGRFPAYTRLVADLPDGYDLDLDALFEFGLANLLDGLTARIERAAAGHDRD</sequence>
<evidence type="ECO:0000256" key="4">
    <source>
        <dbReference type="PROSITE-ProRule" id="PRU00335"/>
    </source>
</evidence>
<feature type="compositionally biased region" description="Low complexity" evidence="5">
    <location>
        <begin position="77"/>
        <end position="94"/>
    </location>
</feature>
<evidence type="ECO:0000313" key="9">
    <source>
        <dbReference type="Proteomes" id="UP001596067"/>
    </source>
</evidence>
<evidence type="ECO:0000256" key="3">
    <source>
        <dbReference type="ARBA" id="ARBA00023163"/>
    </source>
</evidence>
<feature type="DNA-binding region" description="H-T-H motif" evidence="4">
    <location>
        <begin position="128"/>
        <end position="147"/>
    </location>
</feature>
<dbReference type="SUPFAM" id="SSF46785">
    <property type="entry name" value="Winged helix' DNA-binding domain"/>
    <property type="match status" value="1"/>
</dbReference>
<gene>
    <name evidence="8" type="ORF">ACFP0N_39480</name>
</gene>
<dbReference type="Gene3D" id="1.10.10.10">
    <property type="entry name" value="Winged helix-like DNA-binding domain superfamily/Winged helix DNA-binding domain"/>
    <property type="match status" value="1"/>
</dbReference>
<dbReference type="InterPro" id="IPR009057">
    <property type="entry name" value="Homeodomain-like_sf"/>
</dbReference>
<keyword evidence="1" id="KW-0805">Transcription regulation</keyword>
<dbReference type="InterPro" id="IPR036271">
    <property type="entry name" value="Tet_transcr_reg_TetR-rel_C_sf"/>
</dbReference>
<dbReference type="InterPro" id="IPR036390">
    <property type="entry name" value="WH_DNA-bd_sf"/>
</dbReference>
<feature type="region of interest" description="Disordered" evidence="5">
    <location>
        <begin position="77"/>
        <end position="104"/>
    </location>
</feature>
<proteinExistence type="predicted"/>
<reference evidence="9" key="1">
    <citation type="journal article" date="2019" name="Int. J. Syst. Evol. Microbiol.">
        <title>The Global Catalogue of Microorganisms (GCM) 10K type strain sequencing project: providing services to taxonomists for standard genome sequencing and annotation.</title>
        <authorList>
            <consortium name="The Broad Institute Genomics Platform"/>
            <consortium name="The Broad Institute Genome Sequencing Center for Infectious Disease"/>
            <person name="Wu L."/>
            <person name="Ma J."/>
        </authorList>
    </citation>
    <scope>NUCLEOTIDE SEQUENCE [LARGE SCALE GENOMIC DNA]</scope>
    <source>
        <strain evidence="9">CGMCC 4.1469</strain>
    </source>
</reference>
<evidence type="ECO:0000256" key="2">
    <source>
        <dbReference type="ARBA" id="ARBA00023125"/>
    </source>
</evidence>
<evidence type="ECO:0000259" key="7">
    <source>
        <dbReference type="PROSITE" id="PS50977"/>
    </source>
</evidence>
<dbReference type="Gene3D" id="1.10.357.10">
    <property type="entry name" value="Tetracycline Repressor, domain 2"/>
    <property type="match status" value="1"/>
</dbReference>
<evidence type="ECO:0000313" key="8">
    <source>
        <dbReference type="EMBL" id="MFC5891052.1"/>
    </source>
</evidence>
<evidence type="ECO:0000256" key="1">
    <source>
        <dbReference type="ARBA" id="ARBA00023015"/>
    </source>
</evidence>
<organism evidence="8 9">
    <name type="scientific">Kitasatospora aburaviensis</name>
    <dbReference type="NCBI Taxonomy" id="67265"/>
    <lineage>
        <taxon>Bacteria</taxon>
        <taxon>Bacillati</taxon>
        <taxon>Actinomycetota</taxon>
        <taxon>Actinomycetes</taxon>
        <taxon>Kitasatosporales</taxon>
        <taxon>Streptomycetaceae</taxon>
        <taxon>Kitasatospora</taxon>
    </lineage>
</organism>
<dbReference type="Pfam" id="PF00440">
    <property type="entry name" value="TetR_N"/>
    <property type="match status" value="1"/>
</dbReference>